<comment type="catalytic activity">
    <reaction evidence="12">
        <text>Preferential cleavage: (Ac)2-L-Lys-D-Ala-|-D-Ala. Also transpeptidation of peptidyl-alanyl moieties that are N-acyl substituents of D-alanine.</text>
        <dbReference type="EC" id="3.4.16.4"/>
    </reaction>
</comment>
<name>A0A6M4HE01_9PROT</name>
<dbReference type="InParanoid" id="A0A6M4HE01"/>
<dbReference type="PANTHER" id="PTHR21581">
    <property type="entry name" value="D-ALANYL-D-ALANINE CARBOXYPEPTIDASE"/>
    <property type="match status" value="1"/>
</dbReference>
<dbReference type="SUPFAM" id="SSF69189">
    <property type="entry name" value="Penicillin-binding protein associated domain"/>
    <property type="match status" value="1"/>
</dbReference>
<evidence type="ECO:0000256" key="13">
    <source>
        <dbReference type="PIRSR" id="PIRSR618044-1"/>
    </source>
</evidence>
<evidence type="ECO:0000256" key="11">
    <source>
        <dbReference type="ARBA" id="ARBA00023316"/>
    </source>
</evidence>
<protein>
    <recommendedName>
        <fullName evidence="4">serine-type D-Ala-D-Ala carboxypeptidase</fullName>
        <ecNumber evidence="4">3.4.16.4</ecNumber>
    </recommendedName>
</protein>
<evidence type="ECO:0000256" key="7">
    <source>
        <dbReference type="ARBA" id="ARBA00022729"/>
    </source>
</evidence>
<dbReference type="InterPro" id="IPR037167">
    <property type="entry name" value="Peptidase_S11_C_sf"/>
</dbReference>
<evidence type="ECO:0000313" key="17">
    <source>
        <dbReference type="EMBL" id="QJR16844.1"/>
    </source>
</evidence>
<evidence type="ECO:0000256" key="5">
    <source>
        <dbReference type="ARBA" id="ARBA00022645"/>
    </source>
</evidence>
<keyword evidence="18" id="KW-1185">Reference proteome</keyword>
<dbReference type="PRINTS" id="PR00725">
    <property type="entry name" value="DADACBPTASE1"/>
</dbReference>
<feature type="active site" description="Proton acceptor" evidence="13">
    <location>
        <position position="57"/>
    </location>
</feature>
<evidence type="ECO:0000256" key="1">
    <source>
        <dbReference type="ARBA" id="ARBA00003217"/>
    </source>
</evidence>
<keyword evidence="5 17" id="KW-0121">Carboxypeptidase</keyword>
<dbReference type="EC" id="3.4.16.4" evidence="4"/>
<evidence type="ECO:0000256" key="14">
    <source>
        <dbReference type="RuleBase" id="RU004016"/>
    </source>
</evidence>
<dbReference type="InterPro" id="IPR018044">
    <property type="entry name" value="Peptidase_S11"/>
</dbReference>
<keyword evidence="10" id="KW-0573">Peptidoglycan synthesis</keyword>
<dbReference type="SUPFAM" id="SSF56601">
    <property type="entry name" value="beta-lactamase/transpeptidase-like"/>
    <property type="match status" value="1"/>
</dbReference>
<dbReference type="GO" id="GO:0009252">
    <property type="term" value="P:peptidoglycan biosynthetic process"/>
    <property type="evidence" value="ECO:0007669"/>
    <property type="project" value="UniProtKB-UniPathway"/>
</dbReference>
<reference evidence="17 18" key="1">
    <citation type="submission" date="2020-04" db="EMBL/GenBank/DDBJ databases">
        <title>Usitatibacter rugosus gen. nov., sp. nov. and Usitatibacter palustris sp. nov., novel members of Usitatibacteraceae fam. nov. within the order Nitrosomonadales isolated from soil.</title>
        <authorList>
            <person name="Huber K.J."/>
            <person name="Neumann-Schaal M."/>
            <person name="Geppert A."/>
            <person name="Luckner M."/>
            <person name="Wanner G."/>
            <person name="Overmann J."/>
        </authorList>
    </citation>
    <scope>NUCLEOTIDE SEQUENCE [LARGE SCALE GENOMIC DNA]</scope>
    <source>
        <strain evidence="17 18">Swamp67</strain>
    </source>
</reference>
<dbReference type="GO" id="GO:0006508">
    <property type="term" value="P:proteolysis"/>
    <property type="evidence" value="ECO:0007669"/>
    <property type="project" value="UniProtKB-KW"/>
</dbReference>
<feature type="chain" id="PRO_5027017656" description="serine-type D-Ala-D-Ala carboxypeptidase" evidence="15">
    <location>
        <begin position="19"/>
        <end position="372"/>
    </location>
</feature>
<comment type="function">
    <text evidence="1">Removes C-terminal D-alanyl residues from sugar-peptide cell wall precursors.</text>
</comment>
<feature type="active site" description="Acyl-ester intermediate" evidence="13">
    <location>
        <position position="54"/>
    </location>
</feature>
<dbReference type="InterPro" id="IPR012338">
    <property type="entry name" value="Beta-lactam/transpept-like"/>
</dbReference>
<dbReference type="PANTHER" id="PTHR21581:SF6">
    <property type="entry name" value="TRAFFICKING PROTEIN PARTICLE COMPLEX SUBUNIT 12"/>
    <property type="match status" value="1"/>
</dbReference>
<evidence type="ECO:0000256" key="15">
    <source>
        <dbReference type="SAM" id="SignalP"/>
    </source>
</evidence>
<organism evidence="17 18">
    <name type="scientific">Usitatibacter palustris</name>
    <dbReference type="NCBI Taxonomy" id="2732487"/>
    <lineage>
        <taxon>Bacteria</taxon>
        <taxon>Pseudomonadati</taxon>
        <taxon>Pseudomonadota</taxon>
        <taxon>Betaproteobacteria</taxon>
        <taxon>Nitrosomonadales</taxon>
        <taxon>Usitatibacteraceae</taxon>
        <taxon>Usitatibacter</taxon>
    </lineage>
</organism>
<accession>A0A6M4HE01</accession>
<dbReference type="Proteomes" id="UP000503096">
    <property type="component" value="Chromosome"/>
</dbReference>
<evidence type="ECO:0000259" key="16">
    <source>
        <dbReference type="SMART" id="SM00936"/>
    </source>
</evidence>
<dbReference type="RefSeq" id="WP_171165312.1">
    <property type="nucleotide sequence ID" value="NZ_CP053073.1"/>
</dbReference>
<evidence type="ECO:0000256" key="4">
    <source>
        <dbReference type="ARBA" id="ARBA00012448"/>
    </source>
</evidence>
<evidence type="ECO:0000256" key="12">
    <source>
        <dbReference type="ARBA" id="ARBA00034000"/>
    </source>
</evidence>
<dbReference type="SMART" id="SM00936">
    <property type="entry name" value="PBP5_C"/>
    <property type="match status" value="1"/>
</dbReference>
<dbReference type="GO" id="GO:0071555">
    <property type="term" value="P:cell wall organization"/>
    <property type="evidence" value="ECO:0007669"/>
    <property type="project" value="UniProtKB-KW"/>
</dbReference>
<dbReference type="UniPathway" id="UPA00219"/>
<dbReference type="FunCoup" id="A0A6M4HE01">
    <property type="interactions" value="509"/>
</dbReference>
<keyword evidence="11" id="KW-0961">Cell wall biogenesis/degradation</keyword>
<dbReference type="Pfam" id="PF00768">
    <property type="entry name" value="Peptidase_S11"/>
    <property type="match status" value="1"/>
</dbReference>
<evidence type="ECO:0000256" key="6">
    <source>
        <dbReference type="ARBA" id="ARBA00022670"/>
    </source>
</evidence>
<comment type="pathway">
    <text evidence="2">Cell wall biogenesis; peptidoglycan biosynthesis.</text>
</comment>
<dbReference type="GO" id="GO:0009002">
    <property type="term" value="F:serine-type D-Ala-D-Ala carboxypeptidase activity"/>
    <property type="evidence" value="ECO:0007669"/>
    <property type="project" value="UniProtKB-EC"/>
</dbReference>
<evidence type="ECO:0000256" key="8">
    <source>
        <dbReference type="ARBA" id="ARBA00022801"/>
    </source>
</evidence>
<evidence type="ECO:0000313" key="18">
    <source>
        <dbReference type="Proteomes" id="UP000503096"/>
    </source>
</evidence>
<dbReference type="InterPro" id="IPR012907">
    <property type="entry name" value="Peptidase_S11_C"/>
</dbReference>
<dbReference type="Gene3D" id="3.40.710.10">
    <property type="entry name" value="DD-peptidase/beta-lactamase superfamily"/>
    <property type="match status" value="1"/>
</dbReference>
<keyword evidence="9" id="KW-0133">Cell shape</keyword>
<feature type="active site" evidence="13">
    <location>
        <position position="114"/>
    </location>
</feature>
<dbReference type="InterPro" id="IPR015956">
    <property type="entry name" value="Peniciliin-bd_prot_C_sf"/>
</dbReference>
<feature type="signal peptide" evidence="15">
    <location>
        <begin position="1"/>
        <end position="18"/>
    </location>
</feature>
<dbReference type="AlphaFoldDB" id="A0A6M4HE01"/>
<feature type="domain" description="Peptidase S11 D-Ala-D-Ala carboxypeptidase A C-terminal" evidence="16">
    <location>
        <begin position="266"/>
        <end position="356"/>
    </location>
</feature>
<dbReference type="Gene3D" id="2.60.410.10">
    <property type="entry name" value="D-Ala-D-Ala carboxypeptidase, C-terminal domain"/>
    <property type="match status" value="1"/>
</dbReference>
<sequence length="372" mass="39824">MLRLIAFLACACAFSALAQVRPPPLAVRAFALVDIQSGATLASQAEDDHFEPASLAKLMTAYVVFDALRAGKLQTAQPVIVASAAPTAPGARMYLEAGMTVPVEDLLRGLIVASANDAAVALAVATSGNEESFVEAMNTQARRLGLANTKFVNATGLPSREHHITARDAAALAFALLRDFPERQPLFAQKEFTWGGFPHASRNRLLAIDPAVDGLMSGFTEGAGYSLAASATRGDRKLVGVVLGAQTDALRTAETLKLLNFGFLSFETRRLYRKGAVVGTPEIFKGTRAVLPVGFDRDAWLTLPKGKFDGLQAVLQTQQPYVAPFARGQKAGIMKLTRDNAPLAEFPVVALEEVPVAGFLTRGWDTLRLLFR</sequence>
<evidence type="ECO:0000256" key="3">
    <source>
        <dbReference type="ARBA" id="ARBA00007164"/>
    </source>
</evidence>
<keyword evidence="7 15" id="KW-0732">Signal</keyword>
<evidence type="ECO:0000256" key="9">
    <source>
        <dbReference type="ARBA" id="ARBA00022960"/>
    </source>
</evidence>
<evidence type="ECO:0000256" key="10">
    <source>
        <dbReference type="ARBA" id="ARBA00022984"/>
    </source>
</evidence>
<dbReference type="Pfam" id="PF07943">
    <property type="entry name" value="PBP5_C"/>
    <property type="match status" value="1"/>
</dbReference>
<proteinExistence type="inferred from homology"/>
<keyword evidence="8 17" id="KW-0378">Hydrolase</keyword>
<dbReference type="InterPro" id="IPR001967">
    <property type="entry name" value="Peptidase_S11_N"/>
</dbReference>
<keyword evidence="6" id="KW-0645">Protease</keyword>
<gene>
    <name evidence="17" type="primary">dacC_2</name>
    <name evidence="17" type="ORF">DSM104440_03680</name>
</gene>
<evidence type="ECO:0000256" key="2">
    <source>
        <dbReference type="ARBA" id="ARBA00004752"/>
    </source>
</evidence>
<comment type="similarity">
    <text evidence="3 14">Belongs to the peptidase S11 family.</text>
</comment>
<dbReference type="EMBL" id="CP053073">
    <property type="protein sequence ID" value="QJR16844.1"/>
    <property type="molecule type" value="Genomic_DNA"/>
</dbReference>
<dbReference type="GO" id="GO:0008360">
    <property type="term" value="P:regulation of cell shape"/>
    <property type="evidence" value="ECO:0007669"/>
    <property type="project" value="UniProtKB-KW"/>
</dbReference>
<dbReference type="KEGG" id="upl:DSM104440_03680"/>